<proteinExistence type="predicted"/>
<feature type="transmembrane region" description="Helical" evidence="2">
    <location>
        <begin position="33"/>
        <end position="54"/>
    </location>
</feature>
<keyword evidence="2" id="KW-0812">Transmembrane</keyword>
<keyword evidence="3" id="KW-1185">Reference proteome</keyword>
<sequence length="73" mass="7403">MKVQKERNTEIIASGSTLSFTIAPGRSLPWVRLLMMVIIVKITATATTSVVAAASSGDSGGGGGGSSSISMPY</sequence>
<evidence type="ECO:0000256" key="1">
    <source>
        <dbReference type="SAM" id="MobiDB-lite"/>
    </source>
</evidence>
<dbReference type="AlphaFoldDB" id="A0A0N5B0U1"/>
<protein>
    <submittedName>
        <fullName evidence="4">Uncharacterized protein</fullName>
    </submittedName>
</protein>
<keyword evidence="2" id="KW-1133">Transmembrane helix</keyword>
<dbReference type="WBParaSite" id="SMUV_0001089301-mRNA-1">
    <property type="protein sequence ID" value="SMUV_0001089301-mRNA-1"/>
    <property type="gene ID" value="SMUV_0001089301"/>
</dbReference>
<evidence type="ECO:0000313" key="3">
    <source>
        <dbReference type="Proteomes" id="UP000046393"/>
    </source>
</evidence>
<evidence type="ECO:0000313" key="4">
    <source>
        <dbReference type="WBParaSite" id="SMUV_0001089301-mRNA-1"/>
    </source>
</evidence>
<name>A0A0N5B0U1_9BILA</name>
<accession>A0A0N5B0U1</accession>
<dbReference type="Proteomes" id="UP000046393">
    <property type="component" value="Unplaced"/>
</dbReference>
<evidence type="ECO:0000256" key="2">
    <source>
        <dbReference type="SAM" id="Phobius"/>
    </source>
</evidence>
<keyword evidence="2" id="KW-0472">Membrane</keyword>
<organism evidence="3 4">
    <name type="scientific">Syphacia muris</name>
    <dbReference type="NCBI Taxonomy" id="451379"/>
    <lineage>
        <taxon>Eukaryota</taxon>
        <taxon>Metazoa</taxon>
        <taxon>Ecdysozoa</taxon>
        <taxon>Nematoda</taxon>
        <taxon>Chromadorea</taxon>
        <taxon>Rhabditida</taxon>
        <taxon>Spirurina</taxon>
        <taxon>Oxyuridomorpha</taxon>
        <taxon>Oxyuroidea</taxon>
        <taxon>Oxyuridae</taxon>
        <taxon>Syphacia</taxon>
    </lineage>
</organism>
<feature type="region of interest" description="Disordered" evidence="1">
    <location>
        <begin position="53"/>
        <end position="73"/>
    </location>
</feature>
<reference evidence="4" key="1">
    <citation type="submission" date="2017-02" db="UniProtKB">
        <authorList>
            <consortium name="WormBaseParasite"/>
        </authorList>
    </citation>
    <scope>IDENTIFICATION</scope>
</reference>